<dbReference type="Proteomes" id="UP001596250">
    <property type="component" value="Unassembled WGS sequence"/>
</dbReference>
<organism evidence="2 3">
    <name type="scientific">Marinicrinis lubricantis</name>
    <dbReference type="NCBI Taxonomy" id="2086470"/>
    <lineage>
        <taxon>Bacteria</taxon>
        <taxon>Bacillati</taxon>
        <taxon>Bacillota</taxon>
        <taxon>Bacilli</taxon>
        <taxon>Bacillales</taxon>
        <taxon>Paenibacillaceae</taxon>
    </lineage>
</organism>
<protein>
    <submittedName>
        <fullName evidence="2">Contractile injection system protein, VgrG/Pvc8 family</fullName>
    </submittedName>
</protein>
<evidence type="ECO:0000313" key="2">
    <source>
        <dbReference type="EMBL" id="MFC5987847.1"/>
    </source>
</evidence>
<dbReference type="PANTHER" id="PTHR34976">
    <property type="entry name" value="RIBONUCLEASE YQCG-RELATED"/>
    <property type="match status" value="1"/>
</dbReference>
<reference evidence="3" key="1">
    <citation type="journal article" date="2019" name="Int. J. Syst. Evol. Microbiol.">
        <title>The Global Catalogue of Microorganisms (GCM) 10K type strain sequencing project: providing services to taxonomists for standard genome sequencing and annotation.</title>
        <authorList>
            <consortium name="The Broad Institute Genomics Platform"/>
            <consortium name="The Broad Institute Genome Sequencing Center for Infectious Disease"/>
            <person name="Wu L."/>
            <person name="Ma J."/>
        </authorList>
    </citation>
    <scope>NUCLEOTIDE SEQUENCE [LARGE SCALE GENOMIC DNA]</scope>
    <source>
        <strain evidence="3">CCM 8749</strain>
    </source>
</reference>
<name>A0ABW1IRV9_9BACL</name>
<sequence>MVQAKGYGHIRLVMPYELQSLSRLDIVQEAGEHARLLLTGIIPEEMRDSYIEQASSSDQVEVYVIEEGGADKPIFKGVVSEISVQTVRGIYYLELQGVSYTSLLDLKLHTRSFQDASMSYERLIDQVIGAYDGSDCIDYASNASVLGGFTLQYLETDWQFLKRMASHFGAVLVPEKAANAPKFYFGLPEGRRQKLDDEPFIVDRRLSQYRTLKAYGGGGQEADFTCYTVVTEKEFALGDKVLFQGGELAVVACISRLSEGVLKHEVVLAPEQGIRQRRLFNEKMIGAALQGKIIEVSGTQVKVHLDIDGSQSANTACLFPYASVYTAEGNSGFYCMPQTGDSVKLYIPSAKEADALAISSVRTGGSASPKMADPSTKYWGTNHGKELMFGGDAVSLTAKEGSLFIKLDQSEGIQIQSDKTILFHSDEEMEIESETKLELKAQEAIYFLCQDSSVVMDGNTDIVGNQIDIVGLTKGPVTVEPLPAEMAAVTPPIIAQEAEVLKRRQEEAEKEKGGFWGKLLDGVQLALDVVGLIPGVGEIADLANAGISLARGDYAGAALSLAAMIPFAGAAATGAKFAKKGMDAFSAGKKMMDGASRAVDAVKSVVNSASAAVGKVMVSARSAIESLDELQAIKKLKDSMKETLMKAQEGLDRLANAMPMGRVQTASGAPIGSIGRNQADEVLPKTEVQQNYLAAMREAEQRAARGGGGAPNLHNKNLTPDQEKYYRKKIDDAEARGDMKAADDARYERHEAERRSIGEEPIDREDWDILNERLRKNRERGRVEEENGRNALKNHLGRELEDNNSNKVVTHTSSEGHVTRPDSIGRNKDKEIDLVHDHKHKTGGEDQVVYNDEQMRAQKEMISDVPNGRHVVTMSSDKVDLYGNPPQPRPSSPLAKDSEIYYTEPGSGKITHKWTVDKETGDGYWEEL</sequence>
<dbReference type="Gene3D" id="3.55.50.10">
    <property type="entry name" value="Baseplate protein-like domains"/>
    <property type="match status" value="1"/>
</dbReference>
<evidence type="ECO:0000256" key="1">
    <source>
        <dbReference type="SAM" id="MobiDB-lite"/>
    </source>
</evidence>
<evidence type="ECO:0000313" key="3">
    <source>
        <dbReference type="Proteomes" id="UP001596250"/>
    </source>
</evidence>
<dbReference type="Gene3D" id="2.30.110.50">
    <property type="match status" value="1"/>
</dbReference>
<dbReference type="CDD" id="cd20745">
    <property type="entry name" value="FIX_RhsA_AHH_HNH-like"/>
    <property type="match status" value="1"/>
</dbReference>
<feature type="region of interest" description="Disordered" evidence="1">
    <location>
        <begin position="699"/>
        <end position="723"/>
    </location>
</feature>
<dbReference type="SUPFAM" id="SSF69279">
    <property type="entry name" value="Phage tail proteins"/>
    <property type="match status" value="1"/>
</dbReference>
<accession>A0ABW1IRV9</accession>
<gene>
    <name evidence="2" type="ORF">ACFPXP_15685</name>
</gene>
<keyword evidence="3" id="KW-1185">Reference proteome</keyword>
<proteinExistence type="predicted"/>
<dbReference type="PANTHER" id="PTHR34976:SF2">
    <property type="entry name" value="TYPE VII SECRETION SYSTEM PROTEIN ESSD"/>
    <property type="match status" value="1"/>
</dbReference>
<dbReference type="InterPro" id="IPR051768">
    <property type="entry name" value="Bact_secretion_toxin"/>
</dbReference>
<feature type="region of interest" description="Disordered" evidence="1">
    <location>
        <begin position="878"/>
        <end position="909"/>
    </location>
</feature>
<comment type="caution">
    <text evidence="2">The sequence shown here is derived from an EMBL/GenBank/DDBJ whole genome shotgun (WGS) entry which is preliminary data.</text>
</comment>
<dbReference type="EMBL" id="JBHSQV010000172">
    <property type="protein sequence ID" value="MFC5987847.1"/>
    <property type="molecule type" value="Genomic_DNA"/>
</dbReference>
<dbReference type="RefSeq" id="WP_379895310.1">
    <property type="nucleotide sequence ID" value="NZ_CBCSCT010000029.1"/>
</dbReference>